<dbReference type="OrthoDB" id="9802773at2"/>
<keyword evidence="7" id="KW-1185">Reference proteome</keyword>
<dbReference type="KEGG" id="mpec:B9O19_00087"/>
<dbReference type="GO" id="GO:0016985">
    <property type="term" value="F:mannan endo-1,4-beta-mannosidase activity"/>
    <property type="evidence" value="ECO:0007669"/>
    <property type="project" value="InterPro"/>
</dbReference>
<dbReference type="InterPro" id="IPR022790">
    <property type="entry name" value="GH26_dom"/>
</dbReference>
<dbReference type="InterPro" id="IPR000805">
    <property type="entry name" value="Glyco_hydro_26"/>
</dbReference>
<feature type="active site" description="Nucleophile" evidence="4">
    <location>
        <position position="450"/>
    </location>
</feature>
<dbReference type="PANTHER" id="PTHR40079">
    <property type="entry name" value="MANNAN ENDO-1,4-BETA-MANNOSIDASE E-RELATED"/>
    <property type="match status" value="1"/>
</dbReference>
<evidence type="ECO:0000256" key="1">
    <source>
        <dbReference type="ARBA" id="ARBA00007754"/>
    </source>
</evidence>
<dbReference type="GO" id="GO:0006080">
    <property type="term" value="P:substituted mannan metabolic process"/>
    <property type="evidence" value="ECO:0007669"/>
    <property type="project" value="InterPro"/>
</dbReference>
<keyword evidence="2 4" id="KW-0378">Hydrolase</keyword>
<feature type="domain" description="GH26" evidence="5">
    <location>
        <begin position="213"/>
        <end position="529"/>
    </location>
</feature>
<dbReference type="InterPro" id="IPR017853">
    <property type="entry name" value="GH"/>
</dbReference>
<dbReference type="PROSITE" id="PS51764">
    <property type="entry name" value="GH26"/>
    <property type="match status" value="1"/>
</dbReference>
<evidence type="ECO:0000313" key="6">
    <source>
        <dbReference type="EMBL" id="AUO18272.1"/>
    </source>
</evidence>
<dbReference type="Pfam" id="PF17957">
    <property type="entry name" value="Big_7"/>
    <property type="match status" value="1"/>
</dbReference>
<dbReference type="RefSeq" id="WP_102364624.1">
    <property type="nucleotide sequence ID" value="NZ_CP020991.1"/>
</dbReference>
<dbReference type="GeneID" id="98061520"/>
<proteinExistence type="inferred from homology"/>
<sequence length="626" mass="71573">MRKKIYGLFFPKLIIALLLLAVIAVWSSDLFSDNKYNDVCADNEYYGQYSLSYMPIYLDGYEIQGYYCDEKVLISIDDMTRYGFELNYDPEKNVLNLRSTSEIAVYPYKQSIAVSNYIAEPSSFDVRINGIKIYAYCLDGYACVSVDDLVYLSDEYNIQTGWSDYNMCGGYDASANAFNINCFRFKVNDWAELLAQMESKVNQTEIDIYTEGKPEEATYYGAKLEPRSGIYAGIVSDGNGNPEDGSPETFHHDFGVYSSYLEFDDFQTQLNKPSSYIVPEKNCISQVPWNVVDINLVLDSANDEYIKETLDNMAKYNKPTIIRFGAEMNIGYLGDSPTAYIKAFRKIADMVHEYPNFAVMWSPNDNGSLDRPFGYFYPGDEYVDWIGVSSFLKKDFLNSLAVEDGSEVCTTRESQIYFTLGDFGYTTNSLKYITDFMKENNINKPLAISEGGVVSRISYSDENIDLWGEKRVRNMYWYAAMRFPQLKSIVYFNQDMKSEVIGFDLSFKPNYTQIIEEAITTGPYLLSYNETPKYTFVKADGGRTYNSDYIPIYGYVYQPEQYTNYVEYYIDGNLLDTKTEIPYKTYLNKNSVSDGTHTLTITAHGAASEISKSYTLVKEAGNIVIY</sequence>
<evidence type="ECO:0000256" key="4">
    <source>
        <dbReference type="PROSITE-ProRule" id="PRU01100"/>
    </source>
</evidence>
<reference evidence="6 7" key="1">
    <citation type="submission" date="2017-04" db="EMBL/GenBank/DDBJ databases">
        <title>Monoglobus pectinilyticus 14 draft genome.</title>
        <authorList>
            <person name="Kim C."/>
            <person name="Rosendale D.I."/>
            <person name="Kelly W.J."/>
            <person name="Tannock G.W."/>
            <person name="Patchett M.L."/>
            <person name="Jordens J.Z."/>
        </authorList>
    </citation>
    <scope>NUCLEOTIDE SEQUENCE [LARGE SCALE GENOMIC DNA]</scope>
    <source>
        <strain evidence="6 7">14</strain>
    </source>
</reference>
<dbReference type="PANTHER" id="PTHR40079:SF4">
    <property type="entry name" value="GH26 DOMAIN-CONTAINING PROTEIN-RELATED"/>
    <property type="match status" value="1"/>
</dbReference>
<dbReference type="Gene3D" id="3.20.20.80">
    <property type="entry name" value="Glycosidases"/>
    <property type="match status" value="1"/>
</dbReference>
<dbReference type="EC" id="3.2.1.32" evidence="6"/>
<gene>
    <name evidence="6" type="primary">xyl4</name>
    <name evidence="6" type="ORF">B9O19_00087</name>
</gene>
<dbReference type="InterPro" id="IPR013783">
    <property type="entry name" value="Ig-like_fold"/>
</dbReference>
<comment type="similarity">
    <text evidence="1 4">Belongs to the glycosyl hydrolase 26 family.</text>
</comment>
<name>A0A2K9NYZ9_9FIRM</name>
<dbReference type="Gene3D" id="2.60.40.10">
    <property type="entry name" value="Immunoglobulins"/>
    <property type="match status" value="1"/>
</dbReference>
<keyword evidence="3 4" id="KW-0326">Glycosidase</keyword>
<dbReference type="Pfam" id="PF02156">
    <property type="entry name" value="Glyco_hydro_26"/>
    <property type="match status" value="1"/>
</dbReference>
<evidence type="ECO:0000259" key="5">
    <source>
        <dbReference type="PROSITE" id="PS51764"/>
    </source>
</evidence>
<dbReference type="GO" id="GO:0033905">
    <property type="term" value="F:xylan endo-1,3-beta-xylosidase activity"/>
    <property type="evidence" value="ECO:0007669"/>
    <property type="project" value="UniProtKB-EC"/>
</dbReference>
<evidence type="ECO:0000256" key="2">
    <source>
        <dbReference type="ARBA" id="ARBA00022801"/>
    </source>
</evidence>
<dbReference type="AlphaFoldDB" id="A0A2K9NYZ9"/>
<organism evidence="6 7">
    <name type="scientific">Monoglobus pectinilyticus</name>
    <dbReference type="NCBI Taxonomy" id="1981510"/>
    <lineage>
        <taxon>Bacteria</taxon>
        <taxon>Bacillati</taxon>
        <taxon>Bacillota</taxon>
        <taxon>Clostridia</taxon>
        <taxon>Monoglobales</taxon>
        <taxon>Monoglobaceae</taxon>
        <taxon>Monoglobus</taxon>
    </lineage>
</organism>
<feature type="active site" description="Proton donor" evidence="4">
    <location>
        <position position="327"/>
    </location>
</feature>
<dbReference type="Proteomes" id="UP000235589">
    <property type="component" value="Chromosome"/>
</dbReference>
<evidence type="ECO:0000313" key="7">
    <source>
        <dbReference type="Proteomes" id="UP000235589"/>
    </source>
</evidence>
<protein>
    <submittedName>
        <fullName evidence="6">Glycoside hydrolase family 26</fullName>
        <ecNumber evidence="6">3.2.1.32</ecNumber>
    </submittedName>
</protein>
<dbReference type="SUPFAM" id="SSF51445">
    <property type="entry name" value="(Trans)glycosidases"/>
    <property type="match status" value="1"/>
</dbReference>
<accession>A0A2K9NYZ9</accession>
<dbReference type="EMBL" id="CP020991">
    <property type="protein sequence ID" value="AUO18272.1"/>
    <property type="molecule type" value="Genomic_DNA"/>
</dbReference>
<evidence type="ECO:0000256" key="3">
    <source>
        <dbReference type="ARBA" id="ARBA00023295"/>
    </source>
</evidence>